<evidence type="ECO:0000313" key="3">
    <source>
        <dbReference type="Proteomes" id="UP000095743"/>
    </source>
</evidence>
<reference evidence="2 3" key="1">
    <citation type="submission" date="2016-09" db="EMBL/GenBank/DDBJ databases">
        <title>Genomic analysis reveals versatility of anaerobic energy metabolism of Geosporobacter ferrireducens IRF9 of phylum Firmicutes.</title>
        <authorList>
            <person name="Kim S.-J."/>
        </authorList>
    </citation>
    <scope>NUCLEOTIDE SEQUENCE [LARGE SCALE GENOMIC DNA]</scope>
    <source>
        <strain evidence="2 3">IRF9</strain>
    </source>
</reference>
<gene>
    <name evidence="2" type="ORF">Gferi_04050</name>
</gene>
<proteinExistence type="predicted"/>
<dbReference type="STRING" id="1424294.Gferi_04050"/>
<evidence type="ECO:0000313" key="2">
    <source>
        <dbReference type="EMBL" id="AOT68805.1"/>
    </source>
</evidence>
<dbReference type="InterPro" id="IPR051454">
    <property type="entry name" value="RNA/ubiquinone_mod_enzymes"/>
</dbReference>
<name>A0A1D8GD27_9FIRM</name>
<dbReference type="Pfam" id="PF01136">
    <property type="entry name" value="Peptidase_U32"/>
    <property type="match status" value="2"/>
</dbReference>
<organism evidence="2 3">
    <name type="scientific">Geosporobacter ferrireducens</name>
    <dbReference type="NCBI Taxonomy" id="1424294"/>
    <lineage>
        <taxon>Bacteria</taxon>
        <taxon>Bacillati</taxon>
        <taxon>Bacillota</taxon>
        <taxon>Clostridia</taxon>
        <taxon>Peptostreptococcales</taxon>
        <taxon>Thermotaleaceae</taxon>
        <taxon>Geosporobacter</taxon>
    </lineage>
</organism>
<evidence type="ECO:0000259" key="1">
    <source>
        <dbReference type="Pfam" id="PF12392"/>
    </source>
</evidence>
<dbReference type="EMBL" id="CP017269">
    <property type="protein sequence ID" value="AOT68805.1"/>
    <property type="molecule type" value="Genomic_DNA"/>
</dbReference>
<dbReference type="InterPro" id="IPR001539">
    <property type="entry name" value="Peptidase_U32"/>
</dbReference>
<feature type="domain" description="Peptidase U32 collagenase" evidence="1">
    <location>
        <begin position="393"/>
        <end position="510"/>
    </location>
</feature>
<dbReference type="PROSITE" id="PS01276">
    <property type="entry name" value="PEPTIDASE_U32"/>
    <property type="match status" value="1"/>
</dbReference>
<dbReference type="KEGG" id="gfe:Gferi_04050"/>
<accession>A0A1D8GD27</accession>
<dbReference type="OrthoDB" id="9807498at2"/>
<dbReference type="Proteomes" id="UP000095743">
    <property type="component" value="Chromosome"/>
</dbReference>
<dbReference type="Pfam" id="PF12392">
    <property type="entry name" value="DUF3656"/>
    <property type="match status" value="1"/>
</dbReference>
<sequence length="824" mass="93456">MNQVELLAPVGSWEALEAAVQNGANAVYLGGKAFNARQSAGNFDEEELKKAIAYCHIRGVQVFITVNTLIGDEEFEELGKYITFLYNHDADAIIVQDLGVAKLVRDFFPDFELHASTQMSVHNREGVELLAGLGFKRVVLAREMPVDEIRQIAESTNVDLEVFVHGALCVSYSGQCLMSSMIGGRSGNRGRCAQTCRMPYTLVNMKNGQQIKNDFGEYLLSPRDLNTLEHVDKLLAAGVKSLKIEGRMKRPEYVATIVGAYRKAIDQFCEKGIQPKLDQRLKIDVAQIFNRKFTKGYLFGDRGHKLMSFEKPSNRGIYIGETLGYDRNKRRLKLQLSESLAKGDGIEIWAREGDNSGAIVEAIFNNGNRSDQGQKGDIIEIPFKTQVQGKLPVYKTTDLSLLKRAKESYERREKCIPVYGRLKGVIGETLILDLWDDENHYVQQESEYVVERALKTATGEVRIHEQMAKLGGTVYELAHLEMTVDSDAVIPIGELNRLRREVVGKMDRAREKYHDRRHRKLQQSDIKLWIGNKNNKAEALLKLNVSVSNMEQLEAALKYKVDRIYYREFPTMKKAIAMARDHGISLVPAFSRITREEEMDSIRGFVESYGQDQPIMVSNLGILEVAKRFKQQRIYTDYFLNIFNSGSVKLLQELGVQEITLSPELTLKQIRRILDNCAVSYELVVQGYLMLMVMEHCPVEAVMNPKQKEGNCSRCRNNQFGLKDRLGKVFPIMTDASCRTHLLNAQKLCLLGHLSELAEAGITNFRLDFTIEDSEEVEQTIKAYRETLDNLMKQQGILGKTAVTFLEKIRQQGLTKGHFFRGVE</sequence>
<keyword evidence="3" id="KW-1185">Reference proteome</keyword>
<protein>
    <recommendedName>
        <fullName evidence="1">Peptidase U32 collagenase domain-containing protein</fullName>
    </recommendedName>
</protein>
<dbReference type="AlphaFoldDB" id="A0A1D8GD27"/>
<dbReference type="PANTHER" id="PTHR30217">
    <property type="entry name" value="PEPTIDASE U32 FAMILY"/>
    <property type="match status" value="1"/>
</dbReference>
<dbReference type="InterPro" id="IPR020988">
    <property type="entry name" value="Pept_U32_collagenase"/>
</dbReference>
<dbReference type="PANTHER" id="PTHR30217:SF10">
    <property type="entry name" value="23S RRNA 5-HYDROXYCYTIDINE C2501 SYNTHASE"/>
    <property type="match status" value="1"/>
</dbReference>
<dbReference type="RefSeq" id="WP_069974372.1">
    <property type="nucleotide sequence ID" value="NZ_CP017269.1"/>
</dbReference>